<dbReference type="RefSeq" id="WP_069694228.1">
    <property type="nucleotide sequence ID" value="NZ_CP017148.1"/>
</dbReference>
<evidence type="ECO:0000256" key="1">
    <source>
        <dbReference type="ARBA" id="ARBA00001946"/>
    </source>
</evidence>
<dbReference type="GO" id="GO:0016052">
    <property type="term" value="P:carbohydrate catabolic process"/>
    <property type="evidence" value="ECO:0007669"/>
    <property type="project" value="TreeGrafter"/>
</dbReference>
<keyword evidence="5" id="KW-0614">Plasmid</keyword>
<dbReference type="Pfam" id="PF02746">
    <property type="entry name" value="MR_MLE_N"/>
    <property type="match status" value="1"/>
</dbReference>
<dbReference type="SMART" id="SM00922">
    <property type="entry name" value="MR_MLE"/>
    <property type="match status" value="1"/>
</dbReference>
<name>A0A1D7UCE1_9HYPH</name>
<evidence type="ECO:0000256" key="3">
    <source>
        <dbReference type="ARBA" id="ARBA00022842"/>
    </source>
</evidence>
<dbReference type="Proteomes" id="UP000094969">
    <property type="component" value="Plasmid unnamed1"/>
</dbReference>
<dbReference type="InterPro" id="IPR046945">
    <property type="entry name" value="RHMD-like"/>
</dbReference>
<comment type="cofactor">
    <cofactor evidence="1">
        <name>Mg(2+)</name>
        <dbReference type="ChEBI" id="CHEBI:18420"/>
    </cofactor>
</comment>
<reference evidence="5 6" key="1">
    <citation type="journal article" date="2015" name="Antonie Van Leeuwenhoek">
        <title>Bosea vaviloviae sp. nov., a new species of slow-growing rhizobia isolated from nodules of the relict species Vavilovia formosa (Stev.) Fed.</title>
        <authorList>
            <person name="Safronova V.I."/>
            <person name="Kuznetsova I.G."/>
            <person name="Sazanova A.L."/>
            <person name="Kimeklis A.K."/>
            <person name="Belimov A.A."/>
            <person name="Andronov E.E."/>
            <person name="Pinaev A.G."/>
            <person name="Chizhevskaya E.P."/>
            <person name="Pukhaev A.R."/>
            <person name="Popov K.P."/>
            <person name="Willems A."/>
            <person name="Tikhonovich I.A."/>
        </authorList>
    </citation>
    <scope>NUCLEOTIDE SEQUENCE [LARGE SCALE GENOMIC DNA]</scope>
    <source>
        <strain evidence="5 6">Vaf18</strain>
        <plasmid evidence="5">unnamed1</plasmid>
    </source>
</reference>
<dbReference type="InterPro" id="IPR013341">
    <property type="entry name" value="Mandelate_racemase_N_dom"/>
</dbReference>
<dbReference type="EMBL" id="CP017148">
    <property type="protein sequence ID" value="AOO85045.1"/>
    <property type="molecule type" value="Genomic_DNA"/>
</dbReference>
<sequence length="380" mass="40491">MTGSPALSAAAGTAAMPAVTAVEAMHCRIPFPNPLQLGKVHMTHRDYVLVRIRLADGGTGHAVGFERGMPLLDLVTRVAPFYVGRSPEMRAAARQAAEAATPPARAVLMRGISLLDVAMWDALGRARELPLWALLGGARMRVPVMPVVGYGASIEAVTGQCADLAGRGFRTIKVMINGTDTVADRALLEAVRGAMPDDVAFGIDAHWSWKTIEDALPTCLLAQDLGAAFIEDPFLPQQWRNVGDLQAQIGVPIAVGEDVIDRYGFRDLAESARILRIDASVSGGVTGAVEALHLATIMDREVIPHVFPTLHGQLAAAFPAIRCVEMILPEVGADPMDRLLSEEARIEDGDLLISEAPGAAIAFDWDRAAGFALRTERVGS</sequence>
<dbReference type="Gene3D" id="3.30.390.10">
    <property type="entry name" value="Enolase-like, N-terminal domain"/>
    <property type="match status" value="1"/>
</dbReference>
<dbReference type="GO" id="GO:0016836">
    <property type="term" value="F:hydro-lyase activity"/>
    <property type="evidence" value="ECO:0007669"/>
    <property type="project" value="TreeGrafter"/>
</dbReference>
<dbReference type="InterPro" id="IPR036849">
    <property type="entry name" value="Enolase-like_C_sf"/>
</dbReference>
<dbReference type="GO" id="GO:0000287">
    <property type="term" value="F:magnesium ion binding"/>
    <property type="evidence" value="ECO:0007669"/>
    <property type="project" value="TreeGrafter"/>
</dbReference>
<dbReference type="PANTHER" id="PTHR13794">
    <property type="entry name" value="ENOLASE SUPERFAMILY, MANDELATE RACEMASE"/>
    <property type="match status" value="1"/>
</dbReference>
<dbReference type="KEGG" id="bvv:BHK69_30510"/>
<evidence type="ECO:0000313" key="6">
    <source>
        <dbReference type="Proteomes" id="UP000094969"/>
    </source>
</evidence>
<organism evidence="5 6">
    <name type="scientific">Bosea vaviloviae</name>
    <dbReference type="NCBI Taxonomy" id="1526658"/>
    <lineage>
        <taxon>Bacteria</taxon>
        <taxon>Pseudomonadati</taxon>
        <taxon>Pseudomonadota</taxon>
        <taxon>Alphaproteobacteria</taxon>
        <taxon>Hyphomicrobiales</taxon>
        <taxon>Boseaceae</taxon>
        <taxon>Bosea</taxon>
    </lineage>
</organism>
<dbReference type="InterPro" id="IPR029065">
    <property type="entry name" value="Enolase_C-like"/>
</dbReference>
<keyword evidence="2" id="KW-0479">Metal-binding</keyword>
<dbReference type="SUPFAM" id="SSF54826">
    <property type="entry name" value="Enolase N-terminal domain-like"/>
    <property type="match status" value="1"/>
</dbReference>
<geneLocation type="plasmid" evidence="5 6">
    <name>unnamed1</name>
</geneLocation>
<protein>
    <recommendedName>
        <fullName evidence="4">Mandelate racemase/muconate lactonizing enzyme C-terminal domain-containing protein</fullName>
    </recommendedName>
</protein>
<keyword evidence="3" id="KW-0460">Magnesium</keyword>
<gene>
    <name evidence="5" type="ORF">BHK69_30510</name>
</gene>
<evidence type="ECO:0000256" key="2">
    <source>
        <dbReference type="ARBA" id="ARBA00022723"/>
    </source>
</evidence>
<dbReference type="Pfam" id="PF13378">
    <property type="entry name" value="MR_MLE_C"/>
    <property type="match status" value="1"/>
</dbReference>
<proteinExistence type="predicted"/>
<dbReference type="PANTHER" id="PTHR13794:SF58">
    <property type="entry name" value="MITOCHONDRIAL ENOLASE SUPERFAMILY MEMBER 1"/>
    <property type="match status" value="1"/>
</dbReference>
<accession>A0A1D7UCE1</accession>
<dbReference type="Gene3D" id="3.20.20.120">
    <property type="entry name" value="Enolase-like C-terminal domain"/>
    <property type="match status" value="1"/>
</dbReference>
<dbReference type="AlphaFoldDB" id="A0A1D7UCE1"/>
<keyword evidence="6" id="KW-1185">Reference proteome</keyword>
<dbReference type="InterPro" id="IPR029017">
    <property type="entry name" value="Enolase-like_N"/>
</dbReference>
<dbReference type="InterPro" id="IPR013342">
    <property type="entry name" value="Mandelate_racemase_C"/>
</dbReference>
<dbReference type="OrthoDB" id="9775913at2"/>
<evidence type="ECO:0000313" key="5">
    <source>
        <dbReference type="EMBL" id="AOO85045.1"/>
    </source>
</evidence>
<evidence type="ECO:0000259" key="4">
    <source>
        <dbReference type="SMART" id="SM00922"/>
    </source>
</evidence>
<dbReference type="SUPFAM" id="SSF51604">
    <property type="entry name" value="Enolase C-terminal domain-like"/>
    <property type="match status" value="1"/>
</dbReference>
<feature type="domain" description="Mandelate racemase/muconate lactonizing enzyme C-terminal" evidence="4">
    <location>
        <begin position="154"/>
        <end position="252"/>
    </location>
</feature>
<dbReference type="SFLD" id="SFLDS00001">
    <property type="entry name" value="Enolase"/>
    <property type="match status" value="1"/>
</dbReference>